<sequence length="357" mass="40562">MREKIIMLELEEPSSGSSERQKAPQSQQQLLQSPDYDDSTEAADVSLEDDDHPDGRVPDDYQEDISDHEPEDEEDVHPLQTIVEVVNPAVSGGDGQINDIIIGRYNDDCAEDSFASASSPSTFSASASRFSYEEGRYESINDKMKNVLRELKQNEKVRLNLSKSMTEEELAEQEGDEDEEYQEEYDQEHEQVQQEECHQEDDEDEEFRHYEEKTGAIGTVFMVRERLINDFYTHQSELAQQEHHQQVQQQRVDYYDGCEVIQNPAAQAFEEELEKMQSLSKLQKKTLHDEKLKAVFCDDEDDDEDEEATGSCSLGEVSGAERKNSGASLEKPSGIPIAGTNGSGSSKRKKRKSKKKK</sequence>
<dbReference type="AlphaFoldDB" id="Q17IJ8"/>
<dbReference type="VEuPathDB" id="VectorBase:AAEL019424"/>
<feature type="compositionally biased region" description="Low complexity" evidence="1">
    <location>
        <begin position="13"/>
        <end position="34"/>
    </location>
</feature>
<proteinExistence type="predicted"/>
<dbReference type="eggNOG" id="KOG0619">
    <property type="taxonomic scope" value="Eukaryota"/>
</dbReference>
<feature type="compositionally biased region" description="Acidic residues" evidence="1">
    <location>
        <begin position="60"/>
        <end position="75"/>
    </location>
</feature>
<dbReference type="STRING" id="7159.Q17IJ8"/>
<feature type="region of interest" description="Disordered" evidence="1">
    <location>
        <begin position="297"/>
        <end position="357"/>
    </location>
</feature>
<accession>Q17IJ8</accession>
<feature type="compositionally biased region" description="Basic residues" evidence="1">
    <location>
        <begin position="346"/>
        <end position="357"/>
    </location>
</feature>
<feature type="compositionally biased region" description="Acidic residues" evidence="1">
    <location>
        <begin position="297"/>
        <end position="308"/>
    </location>
</feature>
<dbReference type="HOGENOM" id="CLU_776624_0_0_1"/>
<name>Q17IJ8_AEDAE</name>
<evidence type="ECO:0000256" key="1">
    <source>
        <dbReference type="SAM" id="MobiDB-lite"/>
    </source>
</evidence>
<protein>
    <submittedName>
        <fullName evidence="2">AAEL002352-PA</fullName>
    </submittedName>
</protein>
<dbReference type="PaxDb" id="7159-AAEL002352-PA"/>
<gene>
    <name evidence="2" type="ORF">AaeL_AAEL002352</name>
</gene>
<reference evidence="2" key="3">
    <citation type="submission" date="2012-09" db="EMBL/GenBank/DDBJ databases">
        <authorList>
            <consortium name="VectorBase"/>
        </authorList>
    </citation>
    <scope>NUCLEOTIDE SEQUENCE</scope>
    <source>
        <strain evidence="2">Liverpool</strain>
    </source>
</reference>
<feature type="region of interest" description="Disordered" evidence="1">
    <location>
        <begin position="159"/>
        <end position="207"/>
    </location>
</feature>
<reference evidence="2" key="2">
    <citation type="journal article" date="2007" name="Science">
        <title>Genome sequence of Aedes aegypti, a major arbovirus vector.</title>
        <authorList>
            <person name="Nene V."/>
            <person name="Wortman J.R."/>
            <person name="Lawson D."/>
            <person name="Haas B."/>
            <person name="Kodira C."/>
            <person name="Tu Z.J."/>
            <person name="Loftus B."/>
            <person name="Xi Z."/>
            <person name="Megy K."/>
            <person name="Grabherr M."/>
            <person name="Ren Q."/>
            <person name="Zdobnov E.M."/>
            <person name="Lobo N.F."/>
            <person name="Campbell K.S."/>
            <person name="Brown S.E."/>
            <person name="Bonaldo M.F."/>
            <person name="Zhu J."/>
            <person name="Sinkins S.P."/>
            <person name="Hogenkamp D.G."/>
            <person name="Amedeo P."/>
            <person name="Arensburger P."/>
            <person name="Atkinson P.W."/>
            <person name="Bidwell S."/>
            <person name="Biedler J."/>
            <person name="Birney E."/>
            <person name="Bruggner R.V."/>
            <person name="Costas J."/>
            <person name="Coy M.R."/>
            <person name="Crabtree J."/>
            <person name="Crawford M."/>
            <person name="Debruyn B."/>
            <person name="Decaprio D."/>
            <person name="Eiglmeier K."/>
            <person name="Eisenstadt E."/>
            <person name="El-Dorry H."/>
            <person name="Gelbart W.M."/>
            <person name="Gomes S.L."/>
            <person name="Hammond M."/>
            <person name="Hannick L.I."/>
            <person name="Hogan J.R."/>
            <person name="Holmes M.H."/>
            <person name="Jaffe D."/>
            <person name="Johnston J.S."/>
            <person name="Kennedy R.C."/>
            <person name="Koo H."/>
            <person name="Kravitz S."/>
            <person name="Kriventseva E.V."/>
            <person name="Kulp D."/>
            <person name="Labutti K."/>
            <person name="Lee E."/>
            <person name="Li S."/>
            <person name="Lovin D.D."/>
            <person name="Mao C."/>
            <person name="Mauceli E."/>
            <person name="Menck C.F."/>
            <person name="Miller J.R."/>
            <person name="Montgomery P."/>
            <person name="Mori A."/>
            <person name="Nascimento A.L."/>
            <person name="Naveira H.F."/>
            <person name="Nusbaum C."/>
            <person name="O'leary S."/>
            <person name="Orvis J."/>
            <person name="Pertea M."/>
            <person name="Quesneville H."/>
            <person name="Reidenbach K.R."/>
            <person name="Rogers Y.H."/>
            <person name="Roth C.W."/>
            <person name="Schneider J.R."/>
            <person name="Schatz M."/>
            <person name="Shumway M."/>
            <person name="Stanke M."/>
            <person name="Stinson E.O."/>
            <person name="Tubio J.M."/>
            <person name="Vanzee J.P."/>
            <person name="Verjovski-Almeida S."/>
            <person name="Werner D."/>
            <person name="White O."/>
            <person name="Wyder S."/>
            <person name="Zeng Q."/>
            <person name="Zhao Q."/>
            <person name="Zhao Y."/>
            <person name="Hill C.A."/>
            <person name="Raikhel A.S."/>
            <person name="Soares M.B."/>
            <person name="Knudson D.L."/>
            <person name="Lee N.H."/>
            <person name="Galagan J."/>
            <person name="Salzberg S.L."/>
            <person name="Paulsen I.T."/>
            <person name="Dimopoulos G."/>
            <person name="Collins F.H."/>
            <person name="Birren B."/>
            <person name="Fraser-Liggett C.M."/>
            <person name="Severson D.W."/>
        </authorList>
    </citation>
    <scope>NUCLEOTIDE SEQUENCE [LARGE SCALE GENOMIC DNA]</scope>
    <source>
        <strain evidence="2">Liverpool</strain>
    </source>
</reference>
<dbReference type="Proteomes" id="UP000682892">
    <property type="component" value="Unassembled WGS sequence"/>
</dbReference>
<dbReference type="EMBL" id="CH477239">
    <property type="protein sequence ID" value="EAT46471.1"/>
    <property type="molecule type" value="Genomic_DNA"/>
</dbReference>
<feature type="region of interest" description="Disordered" evidence="1">
    <location>
        <begin position="10"/>
        <end position="79"/>
    </location>
</feature>
<organism evidence="2 3">
    <name type="scientific">Aedes aegypti</name>
    <name type="common">Yellowfever mosquito</name>
    <name type="synonym">Culex aegypti</name>
    <dbReference type="NCBI Taxonomy" id="7159"/>
    <lineage>
        <taxon>Eukaryota</taxon>
        <taxon>Metazoa</taxon>
        <taxon>Ecdysozoa</taxon>
        <taxon>Arthropoda</taxon>
        <taxon>Hexapoda</taxon>
        <taxon>Insecta</taxon>
        <taxon>Pterygota</taxon>
        <taxon>Neoptera</taxon>
        <taxon>Endopterygota</taxon>
        <taxon>Diptera</taxon>
        <taxon>Nematocera</taxon>
        <taxon>Culicoidea</taxon>
        <taxon>Culicidae</taxon>
        <taxon>Culicinae</taxon>
        <taxon>Aedini</taxon>
        <taxon>Aedes</taxon>
        <taxon>Stegomyia</taxon>
    </lineage>
</organism>
<evidence type="ECO:0000313" key="2">
    <source>
        <dbReference type="EMBL" id="EAT46471.1"/>
    </source>
</evidence>
<reference evidence="2" key="1">
    <citation type="submission" date="2005-10" db="EMBL/GenBank/DDBJ databases">
        <authorList>
            <person name="Loftus B.J."/>
            <person name="Nene V.M."/>
            <person name="Hannick L.I."/>
            <person name="Bidwell S."/>
            <person name="Haas B."/>
            <person name="Amedeo P."/>
            <person name="Orvis J."/>
            <person name="Wortman J.R."/>
            <person name="White O.R."/>
            <person name="Salzberg S."/>
            <person name="Shumway M."/>
            <person name="Koo H."/>
            <person name="Zhao Y."/>
            <person name="Holmes M."/>
            <person name="Miller J."/>
            <person name="Schatz M."/>
            <person name="Pop M."/>
            <person name="Pai G."/>
            <person name="Utterback T."/>
            <person name="Rogers Y.-H."/>
            <person name="Kravitz S."/>
            <person name="Fraser C.M."/>
        </authorList>
    </citation>
    <scope>NUCLEOTIDE SEQUENCE</scope>
    <source>
        <strain evidence="2">Liverpool</strain>
    </source>
</reference>
<evidence type="ECO:0000313" key="3">
    <source>
        <dbReference type="Proteomes" id="UP000682892"/>
    </source>
</evidence>
<feature type="compositionally biased region" description="Acidic residues" evidence="1">
    <location>
        <begin position="167"/>
        <end position="187"/>
    </location>
</feature>
<feature type="compositionally biased region" description="Acidic residues" evidence="1">
    <location>
        <begin position="35"/>
        <end position="52"/>
    </location>
</feature>
<feature type="compositionally biased region" description="Basic and acidic residues" evidence="1">
    <location>
        <begin position="188"/>
        <end position="197"/>
    </location>
</feature>